<dbReference type="EMBL" id="KZ772944">
    <property type="protein sequence ID" value="PTQ26119.1"/>
    <property type="molecule type" value="Genomic_DNA"/>
</dbReference>
<evidence type="ECO:0000313" key="1">
    <source>
        <dbReference type="EMBL" id="PTQ26119.1"/>
    </source>
</evidence>
<organism evidence="1 2">
    <name type="scientific">Marchantia polymorpha</name>
    <name type="common">Common liverwort</name>
    <name type="synonym">Marchantia aquatica</name>
    <dbReference type="NCBI Taxonomy" id="3197"/>
    <lineage>
        <taxon>Eukaryota</taxon>
        <taxon>Viridiplantae</taxon>
        <taxon>Streptophyta</taxon>
        <taxon>Embryophyta</taxon>
        <taxon>Marchantiophyta</taxon>
        <taxon>Marchantiopsida</taxon>
        <taxon>Marchantiidae</taxon>
        <taxon>Marchantiales</taxon>
        <taxon>Marchantiaceae</taxon>
        <taxon>Marchantia</taxon>
    </lineage>
</organism>
<dbReference type="Gramene" id="MpVg01140.1">
    <property type="protein sequence ID" value="MpVg01140.1.cds1"/>
    <property type="gene ID" value="MpVg01140"/>
</dbReference>
<sequence length="84" mass="9566">MKSVLLSKEVLELYQRGEEKLRRDLKLQAVEDHNWSLRSWDQDEAAVVKLYCGECRSLVGGNSGKASMTRTLSQTCFVIFGRVT</sequence>
<gene>
    <name evidence="1" type="ORF">MARPO_YA0008</name>
</gene>
<keyword evidence="2" id="KW-1185">Reference proteome</keyword>
<evidence type="ECO:0000313" key="2">
    <source>
        <dbReference type="Proteomes" id="UP000244005"/>
    </source>
</evidence>
<reference evidence="2" key="1">
    <citation type="journal article" date="2017" name="Cell">
        <title>Insights into land plant evolution garnered from the Marchantia polymorpha genome.</title>
        <authorList>
            <person name="Bowman J.L."/>
            <person name="Kohchi T."/>
            <person name="Yamato K.T."/>
            <person name="Jenkins J."/>
            <person name="Shu S."/>
            <person name="Ishizaki K."/>
            <person name="Yamaoka S."/>
            <person name="Nishihama R."/>
            <person name="Nakamura Y."/>
            <person name="Berger F."/>
            <person name="Adam C."/>
            <person name="Aki S.S."/>
            <person name="Althoff F."/>
            <person name="Araki T."/>
            <person name="Arteaga-Vazquez M.A."/>
            <person name="Balasubrmanian S."/>
            <person name="Barry K."/>
            <person name="Bauer D."/>
            <person name="Boehm C.R."/>
            <person name="Briginshaw L."/>
            <person name="Caballero-Perez J."/>
            <person name="Catarino B."/>
            <person name="Chen F."/>
            <person name="Chiyoda S."/>
            <person name="Chovatia M."/>
            <person name="Davies K.M."/>
            <person name="Delmans M."/>
            <person name="Demura T."/>
            <person name="Dierschke T."/>
            <person name="Dolan L."/>
            <person name="Dorantes-Acosta A.E."/>
            <person name="Eklund D.M."/>
            <person name="Florent S.N."/>
            <person name="Flores-Sandoval E."/>
            <person name="Fujiyama A."/>
            <person name="Fukuzawa H."/>
            <person name="Galik B."/>
            <person name="Grimanelli D."/>
            <person name="Grimwood J."/>
            <person name="Grossniklaus U."/>
            <person name="Hamada T."/>
            <person name="Haseloff J."/>
            <person name="Hetherington A.J."/>
            <person name="Higo A."/>
            <person name="Hirakawa Y."/>
            <person name="Hundley H.N."/>
            <person name="Ikeda Y."/>
            <person name="Inoue K."/>
            <person name="Inoue S.I."/>
            <person name="Ishida S."/>
            <person name="Jia Q."/>
            <person name="Kakita M."/>
            <person name="Kanazawa T."/>
            <person name="Kawai Y."/>
            <person name="Kawashima T."/>
            <person name="Kennedy M."/>
            <person name="Kinose K."/>
            <person name="Kinoshita T."/>
            <person name="Kohara Y."/>
            <person name="Koide E."/>
            <person name="Komatsu K."/>
            <person name="Kopischke S."/>
            <person name="Kubo M."/>
            <person name="Kyozuka J."/>
            <person name="Lagercrantz U."/>
            <person name="Lin S.S."/>
            <person name="Lindquist E."/>
            <person name="Lipzen A.M."/>
            <person name="Lu C.W."/>
            <person name="De Luna E."/>
            <person name="Martienssen R.A."/>
            <person name="Minamino N."/>
            <person name="Mizutani M."/>
            <person name="Mizutani M."/>
            <person name="Mochizuki N."/>
            <person name="Monte I."/>
            <person name="Mosher R."/>
            <person name="Nagasaki H."/>
            <person name="Nakagami H."/>
            <person name="Naramoto S."/>
            <person name="Nishitani K."/>
            <person name="Ohtani M."/>
            <person name="Okamoto T."/>
            <person name="Okumura M."/>
            <person name="Phillips J."/>
            <person name="Pollak B."/>
            <person name="Reinders A."/>
            <person name="Rovekamp M."/>
            <person name="Sano R."/>
            <person name="Sawa S."/>
            <person name="Schmid M.W."/>
            <person name="Shirakawa M."/>
            <person name="Solano R."/>
            <person name="Spunde A."/>
            <person name="Suetsugu N."/>
            <person name="Sugano S."/>
            <person name="Sugiyama A."/>
            <person name="Sun R."/>
            <person name="Suzuki Y."/>
            <person name="Takenaka M."/>
            <person name="Takezawa D."/>
            <person name="Tomogane H."/>
            <person name="Tsuzuki M."/>
            <person name="Ueda T."/>
            <person name="Umeda M."/>
            <person name="Ward J.M."/>
            <person name="Watanabe Y."/>
            <person name="Yazaki K."/>
            <person name="Yokoyama R."/>
            <person name="Yoshitake Y."/>
            <person name="Yotsui I."/>
            <person name="Zachgo S."/>
            <person name="Schmutz J."/>
        </authorList>
    </citation>
    <scope>NUCLEOTIDE SEQUENCE [LARGE SCALE GENOMIC DNA]</scope>
    <source>
        <strain evidence="2">Tak-1</strain>
    </source>
</reference>
<name>A0A2R6VWY9_MARPO</name>
<dbReference type="AlphaFoldDB" id="A0A2R6VWY9"/>
<protein>
    <submittedName>
        <fullName evidence="1">Uncharacterized protein</fullName>
    </submittedName>
</protein>
<dbReference type="Proteomes" id="UP000244005">
    <property type="component" value="Chromosome Y"/>
</dbReference>
<proteinExistence type="predicted"/>
<accession>A0A2R6VWY9</accession>